<name>A0A927ITU7_9HYPH</name>
<gene>
    <name evidence="1" type="ORF">IC608_12330</name>
</gene>
<proteinExistence type="predicted"/>
<evidence type="ECO:0000313" key="2">
    <source>
        <dbReference type="Proteomes" id="UP000654108"/>
    </source>
</evidence>
<dbReference type="RefSeq" id="WP_191775773.1">
    <property type="nucleotide sequence ID" value="NZ_JACYFU010000003.1"/>
</dbReference>
<organism evidence="1 2">
    <name type="scientific">Devosia oryzisoli</name>
    <dbReference type="NCBI Taxonomy" id="2774138"/>
    <lineage>
        <taxon>Bacteria</taxon>
        <taxon>Pseudomonadati</taxon>
        <taxon>Pseudomonadota</taxon>
        <taxon>Alphaproteobacteria</taxon>
        <taxon>Hyphomicrobiales</taxon>
        <taxon>Devosiaceae</taxon>
        <taxon>Devosia</taxon>
    </lineage>
</organism>
<protein>
    <submittedName>
        <fullName evidence="1">Uncharacterized protein</fullName>
    </submittedName>
</protein>
<evidence type="ECO:0000313" key="1">
    <source>
        <dbReference type="EMBL" id="MBD8066257.1"/>
    </source>
</evidence>
<sequence length="154" mass="17071">MPIPLSTTTYARAERHEALWLRMTALHKAVTGLAGRRPEGKISEAVRVVAEGLLSDCTPFRVSGERLAVAAPDWAGLAVQLGQALAELDAFENRHAGWEPRLKCRAWRMKSGPVPVRRLRPEVTGEDHSYTPAEASELRRKLEARINAITKARV</sequence>
<dbReference type="AlphaFoldDB" id="A0A927ITU7"/>
<comment type="caution">
    <text evidence="1">The sequence shown here is derived from an EMBL/GenBank/DDBJ whole genome shotgun (WGS) entry which is preliminary data.</text>
</comment>
<dbReference type="EMBL" id="JACYFU010000003">
    <property type="protein sequence ID" value="MBD8066257.1"/>
    <property type="molecule type" value="Genomic_DNA"/>
</dbReference>
<accession>A0A927ITU7</accession>
<reference evidence="1" key="1">
    <citation type="submission" date="2020-09" db="EMBL/GenBank/DDBJ databases">
        <title>Genome seq and assembly of Devosia sp.</title>
        <authorList>
            <person name="Chhetri G."/>
        </authorList>
    </citation>
    <scope>NUCLEOTIDE SEQUENCE</scope>
    <source>
        <strain evidence="1">PTR5</strain>
    </source>
</reference>
<keyword evidence="2" id="KW-1185">Reference proteome</keyword>
<dbReference type="Proteomes" id="UP000654108">
    <property type="component" value="Unassembled WGS sequence"/>
</dbReference>